<keyword evidence="2" id="KW-1185">Reference proteome</keyword>
<name>A0AA38L2V1_9AGAR</name>
<organism evidence="1 2">
    <name type="scientific">Lentinula aff. detonsa</name>
    <dbReference type="NCBI Taxonomy" id="2804958"/>
    <lineage>
        <taxon>Eukaryota</taxon>
        <taxon>Fungi</taxon>
        <taxon>Dikarya</taxon>
        <taxon>Basidiomycota</taxon>
        <taxon>Agaricomycotina</taxon>
        <taxon>Agaricomycetes</taxon>
        <taxon>Agaricomycetidae</taxon>
        <taxon>Agaricales</taxon>
        <taxon>Marasmiineae</taxon>
        <taxon>Omphalotaceae</taxon>
        <taxon>Lentinula</taxon>
    </lineage>
</organism>
<sequence>MSRRRPTLKLRALYASRRARATSLADGPGYLYAFVDRGRYWKLGMTSDFERRKAQWDNECPRAHRRWLPPVRVTRRRRAGPNDIALIVGELISKSSYFAVIGTGRGESSFDHCFCGLQYSNQHINLKTKF</sequence>
<protein>
    <submittedName>
        <fullName evidence="1">Uncharacterized protein</fullName>
    </submittedName>
</protein>
<reference evidence="1" key="1">
    <citation type="submission" date="2022-08" db="EMBL/GenBank/DDBJ databases">
        <authorList>
            <consortium name="DOE Joint Genome Institute"/>
            <person name="Min B."/>
            <person name="Riley R."/>
            <person name="Sierra-Patev S."/>
            <person name="Naranjo-Ortiz M."/>
            <person name="Looney B."/>
            <person name="Konkel Z."/>
            <person name="Slot J.C."/>
            <person name="Sakamoto Y."/>
            <person name="Steenwyk J.L."/>
            <person name="Rokas A."/>
            <person name="Carro J."/>
            <person name="Camarero S."/>
            <person name="Ferreira P."/>
            <person name="Molpeceres G."/>
            <person name="Ruiz-Duenas F.J."/>
            <person name="Serrano A."/>
            <person name="Henrissat B."/>
            <person name="Drula E."/>
            <person name="Hughes K.W."/>
            <person name="Mata J.L."/>
            <person name="Ishikawa N.K."/>
            <person name="Vargas-Isla R."/>
            <person name="Ushijima S."/>
            <person name="Smith C.A."/>
            <person name="Ahrendt S."/>
            <person name="Andreopoulos W."/>
            <person name="He G."/>
            <person name="Labutti K."/>
            <person name="Lipzen A."/>
            <person name="Ng V."/>
            <person name="Sandor L."/>
            <person name="Barry K."/>
            <person name="Martinez A.T."/>
            <person name="Xiao Y."/>
            <person name="Gibbons J.G."/>
            <person name="Terashima K."/>
            <person name="Hibbett D.S."/>
            <person name="Grigoriev I.V."/>
        </authorList>
    </citation>
    <scope>NUCLEOTIDE SEQUENCE</scope>
    <source>
        <strain evidence="1">TFB10291</strain>
    </source>
</reference>
<comment type="caution">
    <text evidence="1">The sequence shown here is derived from an EMBL/GenBank/DDBJ whole genome shotgun (WGS) entry which is preliminary data.</text>
</comment>
<dbReference type="AlphaFoldDB" id="A0AA38L2V1"/>
<gene>
    <name evidence="1" type="ORF">GGU10DRAFT_337056</name>
</gene>
<evidence type="ECO:0000313" key="1">
    <source>
        <dbReference type="EMBL" id="KAJ3780580.1"/>
    </source>
</evidence>
<dbReference type="EMBL" id="MU793696">
    <property type="protein sequence ID" value="KAJ3780580.1"/>
    <property type="molecule type" value="Genomic_DNA"/>
</dbReference>
<proteinExistence type="predicted"/>
<accession>A0AA38L2V1</accession>
<evidence type="ECO:0000313" key="2">
    <source>
        <dbReference type="Proteomes" id="UP001163798"/>
    </source>
</evidence>
<dbReference type="Proteomes" id="UP001163798">
    <property type="component" value="Unassembled WGS sequence"/>
</dbReference>